<dbReference type="InterPro" id="IPR000679">
    <property type="entry name" value="Znf_GATA"/>
</dbReference>
<reference evidence="14" key="2">
    <citation type="submission" date="2025-09" db="UniProtKB">
        <authorList>
            <consortium name="Ensembl"/>
        </authorList>
    </citation>
    <scope>IDENTIFICATION</scope>
</reference>
<evidence type="ECO:0000256" key="1">
    <source>
        <dbReference type="ARBA" id="ARBA00004123"/>
    </source>
</evidence>
<reference evidence="14" key="1">
    <citation type="submission" date="2025-08" db="UniProtKB">
        <authorList>
            <consortium name="Ensembl"/>
        </authorList>
    </citation>
    <scope>IDENTIFICATION</scope>
</reference>
<feature type="compositionally biased region" description="Basic and acidic residues" evidence="12">
    <location>
        <begin position="67"/>
        <end position="78"/>
    </location>
</feature>
<feature type="region of interest" description="Disordered" evidence="12">
    <location>
        <begin position="365"/>
        <end position="385"/>
    </location>
</feature>
<dbReference type="FunFam" id="3.30.50.10:FF:000020">
    <property type="entry name" value="Zinc finger transcription factor Trps1"/>
    <property type="match status" value="1"/>
</dbReference>
<keyword evidence="8" id="KW-0804">Transcription</keyword>
<feature type="compositionally biased region" description="Polar residues" evidence="12">
    <location>
        <begin position="557"/>
        <end position="567"/>
    </location>
</feature>
<dbReference type="GO" id="GO:0000977">
    <property type="term" value="F:RNA polymerase II transcription regulatory region sequence-specific DNA binding"/>
    <property type="evidence" value="ECO:0007669"/>
    <property type="project" value="TreeGrafter"/>
</dbReference>
<feature type="region of interest" description="Disordered" evidence="12">
    <location>
        <begin position="552"/>
        <end position="604"/>
    </location>
</feature>
<evidence type="ECO:0000256" key="7">
    <source>
        <dbReference type="ARBA" id="ARBA00023125"/>
    </source>
</evidence>
<keyword evidence="6" id="KW-0805">Transcription regulation</keyword>
<dbReference type="InterPro" id="IPR013088">
    <property type="entry name" value="Znf_NHR/GATA"/>
</dbReference>
<comment type="subcellular location">
    <subcellularLocation>
        <location evidence="1">Nucleus</location>
    </subcellularLocation>
</comment>
<organism evidence="14 15">
    <name type="scientific">Eptatretus burgeri</name>
    <name type="common">Inshore hagfish</name>
    <dbReference type="NCBI Taxonomy" id="7764"/>
    <lineage>
        <taxon>Eukaryota</taxon>
        <taxon>Metazoa</taxon>
        <taxon>Chordata</taxon>
        <taxon>Craniata</taxon>
        <taxon>Vertebrata</taxon>
        <taxon>Cyclostomata</taxon>
        <taxon>Myxini</taxon>
        <taxon>Myxiniformes</taxon>
        <taxon>Myxinidae</taxon>
        <taxon>Eptatretinae</taxon>
        <taxon>Eptatretus</taxon>
    </lineage>
</organism>
<keyword evidence="2" id="KW-0479">Metal-binding</keyword>
<dbReference type="Proteomes" id="UP000694388">
    <property type="component" value="Unplaced"/>
</dbReference>
<dbReference type="InterPro" id="IPR028440">
    <property type="entry name" value="TRPS1"/>
</dbReference>
<dbReference type="CDD" id="cd00202">
    <property type="entry name" value="ZnF_GATA"/>
    <property type="match status" value="1"/>
</dbReference>
<evidence type="ECO:0000256" key="6">
    <source>
        <dbReference type="ARBA" id="ARBA00023015"/>
    </source>
</evidence>
<evidence type="ECO:0000313" key="15">
    <source>
        <dbReference type="Proteomes" id="UP000694388"/>
    </source>
</evidence>
<dbReference type="PROSITE" id="PS50114">
    <property type="entry name" value="GATA_ZN_FINGER_2"/>
    <property type="match status" value="1"/>
</dbReference>
<evidence type="ECO:0000256" key="8">
    <source>
        <dbReference type="ARBA" id="ARBA00023163"/>
    </source>
</evidence>
<dbReference type="SMART" id="SM00401">
    <property type="entry name" value="ZnF_GATA"/>
    <property type="match status" value="1"/>
</dbReference>
<feature type="compositionally biased region" description="Polar residues" evidence="12">
    <location>
        <begin position="365"/>
        <end position="382"/>
    </location>
</feature>
<dbReference type="InterPro" id="IPR036236">
    <property type="entry name" value="Znf_C2H2_sf"/>
</dbReference>
<evidence type="ECO:0000256" key="12">
    <source>
        <dbReference type="SAM" id="MobiDB-lite"/>
    </source>
</evidence>
<dbReference type="GeneTree" id="ENSGT00940000157893"/>
<dbReference type="Ensembl" id="ENSEBUT00000019983.1">
    <property type="protein sequence ID" value="ENSEBUP00000019407.1"/>
    <property type="gene ID" value="ENSEBUG00000012069.1"/>
</dbReference>
<evidence type="ECO:0000256" key="9">
    <source>
        <dbReference type="ARBA" id="ARBA00023242"/>
    </source>
</evidence>
<dbReference type="GO" id="GO:0005634">
    <property type="term" value="C:nucleus"/>
    <property type="evidence" value="ECO:0007669"/>
    <property type="project" value="UniProtKB-SubCell"/>
</dbReference>
<keyword evidence="9" id="KW-0539">Nucleus</keyword>
<dbReference type="Gene3D" id="3.30.50.10">
    <property type="entry name" value="Erythroid Transcription Factor GATA-1, subunit A"/>
    <property type="match status" value="1"/>
</dbReference>
<proteinExistence type="predicted"/>
<keyword evidence="5" id="KW-0862">Zinc</keyword>
<evidence type="ECO:0000256" key="4">
    <source>
        <dbReference type="ARBA" id="ARBA00022771"/>
    </source>
</evidence>
<evidence type="ECO:0000259" key="13">
    <source>
        <dbReference type="PROSITE" id="PS50114"/>
    </source>
</evidence>
<dbReference type="GO" id="GO:0006357">
    <property type="term" value="P:regulation of transcription by RNA polymerase II"/>
    <property type="evidence" value="ECO:0007669"/>
    <property type="project" value="TreeGrafter"/>
</dbReference>
<name>A0A8C4QRA2_EPTBU</name>
<dbReference type="GO" id="GO:0003700">
    <property type="term" value="F:DNA-binding transcription factor activity"/>
    <property type="evidence" value="ECO:0007669"/>
    <property type="project" value="InterPro"/>
</dbReference>
<evidence type="ECO:0000256" key="3">
    <source>
        <dbReference type="ARBA" id="ARBA00022737"/>
    </source>
</evidence>
<evidence type="ECO:0000256" key="11">
    <source>
        <dbReference type="PROSITE-ProRule" id="PRU00094"/>
    </source>
</evidence>
<keyword evidence="3" id="KW-0677">Repeat</keyword>
<dbReference type="SMART" id="SM00355">
    <property type="entry name" value="ZnF_C2H2"/>
    <property type="match status" value="5"/>
</dbReference>
<accession>A0A8C4QRA2</accession>
<feature type="region of interest" description="Disordered" evidence="12">
    <location>
        <begin position="99"/>
        <end position="122"/>
    </location>
</feature>
<dbReference type="PROSITE" id="PS00028">
    <property type="entry name" value="ZINC_FINGER_C2H2_1"/>
    <property type="match status" value="1"/>
</dbReference>
<dbReference type="PANTHER" id="PTHR47034:SF1">
    <property type="entry name" value="ZINC FINGER TRANSCRIPTION FACTOR TRPS1"/>
    <property type="match status" value="1"/>
</dbReference>
<sequence length="991" mass="107857">MMHQPSLSLCVSTDMVRKKTLPLRNVSLSPEPEKKPAGNLSQVVEADQTTGGHLECLGGALNGPDNPKGDAGKISRSHDCGRPTGMLCTAVELERLGSEPGTLDSVGSCEDGEGDADRNGDASSLECLPERCCELPRLGDSPTSGGQEICGDGNLGGLIHEESDNCLTTVPELQDFTCSVCGYSYYGNDPSDLVKHFRKYHLGMHNRRRQDSELDGKIVALHRALHHSESQELLQLCSNVERLKAMIQDVIVQRPVISNGTYDVQVTLNGKLVGIGRKTPDCQGDTKYFRCKFCNFTYIGSCRMDLESHVLNTHANKLHGVLDEDDKKEVENTIKGCDNNKAERLLVNGQVILHSEALHTSSVSSFTPKTEDYGSSGTTSTNDVREGLIKEEPQTNGSGSPSAVTLCPEEAELRTDDDCDSFSVAKSSSMMKPGGILIPLFSDRKVHNCHKCQHCDMLVEDGASLDHFIQKHLHSNQNQPLLSCKRLIKTESTSPPLPCSLRTGTTTPPGDATQELGKTSCELSGSPRTADLNSGIVEHLNTIHKTSSSLTSLLTSGRQAGRSTRTGSEFPGVSESHRGSSRHETPAQFAGNSPEVKDQSLLPKRHRGPGVFCVNCLTTTTTLWRKNADGGYVCNACGLYQKLHSTPRPMNIIKQNGEQIRRRMRKRAVTEAGKEEQPTDKHVRSGLLTDRATSMKMEMYKERICEIPSTYFVCVVQVGLNVALSTSSVQSQQHTLEARPKRDSLRELEEGSVCGQDRVVAPSSLIGTQGLSPNQARRSPSHPFLLRSSVPVPAEGFVPYTALPYVYGGDKWLQYWSKAVVGAGPATIPPDYTLQVATAAGTTAPLRPSDWSTLTYPPFFHFSPPGTHVTNSEGPLDLVVRKPCGSGSAAEARPRGTNTKTTTTAAEMVDKGTQDDCATLCGQCGIIFPDEVLHALHMSCHADGGLFQCSLCQRMCTDKYDFAMHIQRGAHRQQNKKNNKTIICLFLMHVT</sequence>
<dbReference type="PROSITE" id="PS00344">
    <property type="entry name" value="GATA_ZN_FINGER_1"/>
    <property type="match status" value="1"/>
</dbReference>
<keyword evidence="4 11" id="KW-0863">Zinc-finger</keyword>
<evidence type="ECO:0000256" key="2">
    <source>
        <dbReference type="ARBA" id="ARBA00022723"/>
    </source>
</evidence>
<evidence type="ECO:0000256" key="10">
    <source>
        <dbReference type="ARBA" id="ARBA00073694"/>
    </source>
</evidence>
<feature type="region of interest" description="Disordered" evidence="12">
    <location>
        <begin position="58"/>
        <end position="78"/>
    </location>
</feature>
<dbReference type="PRINTS" id="PR00619">
    <property type="entry name" value="GATAZNFINGER"/>
</dbReference>
<dbReference type="GO" id="GO:0008270">
    <property type="term" value="F:zinc ion binding"/>
    <property type="evidence" value="ECO:0007669"/>
    <property type="project" value="UniProtKB-KW"/>
</dbReference>
<dbReference type="PANTHER" id="PTHR47034">
    <property type="entry name" value="ZINC FINGER TRANSCRIPTION FACTOR TRPS1"/>
    <property type="match status" value="1"/>
</dbReference>
<dbReference type="SUPFAM" id="SSF57716">
    <property type="entry name" value="Glucocorticoid receptor-like (DNA-binding domain)"/>
    <property type="match status" value="1"/>
</dbReference>
<keyword evidence="7" id="KW-0238">DNA-binding</keyword>
<dbReference type="AlphaFoldDB" id="A0A8C4QRA2"/>
<feature type="compositionally biased region" description="Basic and acidic residues" evidence="12">
    <location>
        <begin position="575"/>
        <end position="585"/>
    </location>
</feature>
<dbReference type="SUPFAM" id="SSF57667">
    <property type="entry name" value="beta-beta-alpha zinc fingers"/>
    <property type="match status" value="1"/>
</dbReference>
<protein>
    <recommendedName>
        <fullName evidence="10">Zinc finger transcription factor Trps1</fullName>
    </recommendedName>
</protein>
<evidence type="ECO:0000256" key="5">
    <source>
        <dbReference type="ARBA" id="ARBA00022833"/>
    </source>
</evidence>
<dbReference type="Pfam" id="PF00320">
    <property type="entry name" value="GATA"/>
    <property type="match status" value="1"/>
</dbReference>
<keyword evidence="15" id="KW-1185">Reference proteome</keyword>
<evidence type="ECO:0000313" key="14">
    <source>
        <dbReference type="Ensembl" id="ENSEBUP00000019407.1"/>
    </source>
</evidence>
<feature type="domain" description="GATA-type" evidence="13">
    <location>
        <begin position="607"/>
        <end position="663"/>
    </location>
</feature>
<dbReference type="OMA" id="YESCHSM"/>
<dbReference type="InterPro" id="IPR013087">
    <property type="entry name" value="Znf_C2H2_type"/>
</dbReference>